<dbReference type="GO" id="GO:0000978">
    <property type="term" value="F:RNA polymerase II cis-regulatory region sequence-specific DNA binding"/>
    <property type="evidence" value="ECO:0007669"/>
    <property type="project" value="TreeGrafter"/>
</dbReference>
<organism evidence="6 7">
    <name type="scientific">Funneliformis mosseae</name>
    <name type="common">Endomycorrhizal fungus</name>
    <name type="synonym">Glomus mosseae</name>
    <dbReference type="NCBI Taxonomy" id="27381"/>
    <lineage>
        <taxon>Eukaryota</taxon>
        <taxon>Fungi</taxon>
        <taxon>Fungi incertae sedis</taxon>
        <taxon>Mucoromycota</taxon>
        <taxon>Glomeromycotina</taxon>
        <taxon>Glomeromycetes</taxon>
        <taxon>Glomerales</taxon>
        <taxon>Glomeraceae</taxon>
        <taxon>Funneliformis</taxon>
    </lineage>
</organism>
<evidence type="ECO:0000256" key="3">
    <source>
        <dbReference type="PROSITE-ProRule" id="PRU00267"/>
    </source>
</evidence>
<dbReference type="PROSITE" id="PS50118">
    <property type="entry name" value="HMG_BOX_2"/>
    <property type="match status" value="1"/>
</dbReference>
<proteinExistence type="predicted"/>
<keyword evidence="2" id="KW-0804">Transcription</keyword>
<dbReference type="SUPFAM" id="SSF47095">
    <property type="entry name" value="HMG-box"/>
    <property type="match status" value="1"/>
</dbReference>
<dbReference type="EMBL" id="CAJVPP010001792">
    <property type="protein sequence ID" value="CAG8573131.1"/>
    <property type="molecule type" value="Genomic_DNA"/>
</dbReference>
<dbReference type="InterPro" id="IPR009071">
    <property type="entry name" value="HMG_box_dom"/>
</dbReference>
<dbReference type="Gene3D" id="1.10.30.10">
    <property type="entry name" value="High mobility group box domain"/>
    <property type="match status" value="1"/>
</dbReference>
<dbReference type="Proteomes" id="UP000789375">
    <property type="component" value="Unassembled WGS sequence"/>
</dbReference>
<evidence type="ECO:0000313" key="6">
    <source>
        <dbReference type="EMBL" id="CAG8573131.1"/>
    </source>
</evidence>
<dbReference type="CDD" id="cd01389">
    <property type="entry name" value="HMG-box_ROX1-like"/>
    <property type="match status" value="1"/>
</dbReference>
<keyword evidence="3" id="KW-0539">Nucleus</keyword>
<dbReference type="PANTHER" id="PTHR10270">
    <property type="entry name" value="SOX TRANSCRIPTION FACTOR"/>
    <property type="match status" value="1"/>
</dbReference>
<dbReference type="PANTHER" id="PTHR10270:SF161">
    <property type="entry name" value="SEX-DETERMINING REGION Y PROTEIN"/>
    <property type="match status" value="1"/>
</dbReference>
<feature type="domain" description="HMG box" evidence="5">
    <location>
        <begin position="80"/>
        <end position="148"/>
    </location>
</feature>
<name>A0A9N9G0H9_FUNMO</name>
<comment type="caution">
    <text evidence="6">The sequence shown here is derived from an EMBL/GenBank/DDBJ whole genome shotgun (WGS) entry which is preliminary data.</text>
</comment>
<protein>
    <submittedName>
        <fullName evidence="6">4937_t:CDS:1</fullName>
    </submittedName>
</protein>
<gene>
    <name evidence="6" type="ORF">FMOSSE_LOCUS7559</name>
</gene>
<evidence type="ECO:0000256" key="1">
    <source>
        <dbReference type="ARBA" id="ARBA00023125"/>
    </source>
</evidence>
<keyword evidence="1 3" id="KW-0238">DNA-binding</keyword>
<dbReference type="GO" id="GO:0001228">
    <property type="term" value="F:DNA-binding transcription activator activity, RNA polymerase II-specific"/>
    <property type="evidence" value="ECO:0007669"/>
    <property type="project" value="TreeGrafter"/>
</dbReference>
<sequence length="361" mass="41857">MEPENNVLQILAATDLPKQRKNRRQIHLFDTPEFQAKLKRSIEENLEKITQEEGFVFPTNIPLKDLISPCKRTSGKKGKVTRPQNAFILYRKDLQTRIRNENPNADFKDISKIAGIWWKSESYQIKNNYTILSTLCALVHQDLFPNYKYQPKPKENERYPKPWEPMPQIFKHTPGILQKGPLSTIPSTEIKFYEDTSASSHIIQIQQDNSAEPEYYDTTDSTSTDYISLKCENEPSSENNIIMMNYFDDNTMNTSTLSFDGNQHESTPEDSSNEELNEFLPTTSIFPFEMQPELYYSSIDDSHIYNDQLTTLPSFNDQGSVNDINDLNALYENDSLQAYNMEFLNAWPNEQLINNLTNVNK</sequence>
<reference evidence="6" key="1">
    <citation type="submission" date="2021-06" db="EMBL/GenBank/DDBJ databases">
        <authorList>
            <person name="Kallberg Y."/>
            <person name="Tangrot J."/>
            <person name="Rosling A."/>
        </authorList>
    </citation>
    <scope>NUCLEOTIDE SEQUENCE</scope>
    <source>
        <strain evidence="6">87-6 pot B 2015</strain>
    </source>
</reference>
<evidence type="ECO:0000256" key="2">
    <source>
        <dbReference type="ARBA" id="ARBA00023163"/>
    </source>
</evidence>
<evidence type="ECO:0000256" key="4">
    <source>
        <dbReference type="SAM" id="MobiDB-lite"/>
    </source>
</evidence>
<feature type="DNA-binding region" description="HMG box" evidence="3">
    <location>
        <begin position="80"/>
        <end position="148"/>
    </location>
</feature>
<accession>A0A9N9G0H9</accession>
<evidence type="ECO:0000259" key="5">
    <source>
        <dbReference type="PROSITE" id="PS50118"/>
    </source>
</evidence>
<feature type="region of interest" description="Disordered" evidence="4">
    <location>
        <begin position="255"/>
        <end position="274"/>
    </location>
</feature>
<evidence type="ECO:0000313" key="7">
    <source>
        <dbReference type="Proteomes" id="UP000789375"/>
    </source>
</evidence>
<dbReference type="GO" id="GO:0030154">
    <property type="term" value="P:cell differentiation"/>
    <property type="evidence" value="ECO:0007669"/>
    <property type="project" value="TreeGrafter"/>
</dbReference>
<dbReference type="InterPro" id="IPR050140">
    <property type="entry name" value="SRY-related_HMG-box_TF-like"/>
</dbReference>
<dbReference type="SMART" id="SM00398">
    <property type="entry name" value="HMG"/>
    <property type="match status" value="1"/>
</dbReference>
<dbReference type="GO" id="GO:0005634">
    <property type="term" value="C:nucleus"/>
    <property type="evidence" value="ECO:0007669"/>
    <property type="project" value="UniProtKB-UniRule"/>
</dbReference>
<dbReference type="InterPro" id="IPR036910">
    <property type="entry name" value="HMG_box_dom_sf"/>
</dbReference>
<dbReference type="AlphaFoldDB" id="A0A9N9G0H9"/>
<keyword evidence="7" id="KW-1185">Reference proteome</keyword>
<dbReference type="Pfam" id="PF00505">
    <property type="entry name" value="HMG_box"/>
    <property type="match status" value="1"/>
</dbReference>